<evidence type="ECO:0000259" key="7">
    <source>
        <dbReference type="Pfam" id="PF25954"/>
    </source>
</evidence>
<evidence type="ECO:0000256" key="2">
    <source>
        <dbReference type="ARBA" id="ARBA00022448"/>
    </source>
</evidence>
<dbReference type="Gene3D" id="6.10.140.730">
    <property type="match status" value="1"/>
</dbReference>
<evidence type="ECO:0000259" key="5">
    <source>
        <dbReference type="Pfam" id="PF25869"/>
    </source>
</evidence>
<protein>
    <recommendedName>
        <fullName evidence="11">Efflux RND transporter periplasmic adaptor subunit</fullName>
    </recommendedName>
</protein>
<dbReference type="PANTHER" id="PTHR30097">
    <property type="entry name" value="CATION EFFLUX SYSTEM PROTEIN CUSB"/>
    <property type="match status" value="1"/>
</dbReference>
<dbReference type="InterPro" id="IPR058649">
    <property type="entry name" value="CzcB_C"/>
</dbReference>
<evidence type="ECO:0000259" key="6">
    <source>
        <dbReference type="Pfam" id="PF25919"/>
    </source>
</evidence>
<dbReference type="Pfam" id="PF19335">
    <property type="entry name" value="HMBD"/>
    <property type="match status" value="1"/>
</dbReference>
<gene>
    <name evidence="9" type="ORF">LEM8419_00503</name>
</gene>
<dbReference type="Pfam" id="PF25869">
    <property type="entry name" value="3HB_CusB"/>
    <property type="match status" value="1"/>
</dbReference>
<dbReference type="Pfam" id="PF25975">
    <property type="entry name" value="CzcB_C"/>
    <property type="match status" value="1"/>
</dbReference>
<evidence type="ECO:0000259" key="8">
    <source>
        <dbReference type="Pfam" id="PF25975"/>
    </source>
</evidence>
<feature type="domain" description="CusB-like barrel-sandwich hybrid" evidence="6">
    <location>
        <begin position="142"/>
        <end position="252"/>
    </location>
</feature>
<dbReference type="NCBIfam" id="TIGR01730">
    <property type="entry name" value="RND_mfp"/>
    <property type="match status" value="1"/>
</dbReference>
<comment type="similarity">
    <text evidence="1">Belongs to the membrane fusion protein (MFP) (TC 8.A.1) family.</text>
</comment>
<feature type="domain" description="CusB-like beta-barrel" evidence="7">
    <location>
        <begin position="257"/>
        <end position="333"/>
    </location>
</feature>
<comment type="caution">
    <text evidence="9">The sequence shown here is derived from an EMBL/GenBank/DDBJ whole genome shotgun (WGS) entry which is preliminary data.</text>
</comment>
<name>A0ABN8F553_9BACT</name>
<keyword evidence="10" id="KW-1185">Reference proteome</keyword>
<feature type="domain" description="DUF3347" evidence="3">
    <location>
        <begin position="463"/>
        <end position="552"/>
    </location>
</feature>
<dbReference type="PANTHER" id="PTHR30097:SF4">
    <property type="entry name" value="SLR6042 PROTEIN"/>
    <property type="match status" value="1"/>
</dbReference>
<feature type="domain" description="CusB-like three alpha-helical bundle" evidence="5">
    <location>
        <begin position="170"/>
        <end position="218"/>
    </location>
</feature>
<keyword evidence="2" id="KW-0813">Transport</keyword>
<evidence type="ECO:0000313" key="10">
    <source>
        <dbReference type="Proteomes" id="UP000837803"/>
    </source>
</evidence>
<dbReference type="Gene3D" id="2.40.420.20">
    <property type="match status" value="1"/>
</dbReference>
<dbReference type="SUPFAM" id="SSF111369">
    <property type="entry name" value="HlyD-like secretion proteins"/>
    <property type="match status" value="1"/>
</dbReference>
<dbReference type="Pfam" id="PF25954">
    <property type="entry name" value="Beta-barrel_RND_2"/>
    <property type="match status" value="1"/>
</dbReference>
<evidence type="ECO:0000256" key="1">
    <source>
        <dbReference type="ARBA" id="ARBA00009477"/>
    </source>
</evidence>
<dbReference type="InterPro" id="IPR045800">
    <property type="entry name" value="HMBD"/>
</dbReference>
<dbReference type="InterPro" id="IPR006143">
    <property type="entry name" value="RND_pump_MFP"/>
</dbReference>
<evidence type="ECO:0000259" key="3">
    <source>
        <dbReference type="Pfam" id="PF11827"/>
    </source>
</evidence>
<evidence type="ECO:0000313" key="9">
    <source>
        <dbReference type="EMBL" id="CAH0999206.1"/>
    </source>
</evidence>
<dbReference type="EMBL" id="CAKLPZ010000001">
    <property type="protein sequence ID" value="CAH0999206.1"/>
    <property type="molecule type" value="Genomic_DNA"/>
</dbReference>
<evidence type="ECO:0008006" key="11">
    <source>
        <dbReference type="Google" id="ProtNLM"/>
    </source>
</evidence>
<dbReference type="InterPro" id="IPR021782">
    <property type="entry name" value="DUF3347"/>
</dbReference>
<dbReference type="InterPro" id="IPR058792">
    <property type="entry name" value="Beta-barrel_RND_2"/>
</dbReference>
<reference evidence="9" key="1">
    <citation type="submission" date="2021-12" db="EMBL/GenBank/DDBJ databases">
        <authorList>
            <person name="Rodrigo-Torres L."/>
            <person name="Arahal R. D."/>
            <person name="Lucena T."/>
        </authorList>
    </citation>
    <scope>NUCLEOTIDE SEQUENCE</scope>
    <source>
        <strain evidence="9">CECT 8419</strain>
    </source>
</reference>
<dbReference type="InterPro" id="IPR051909">
    <property type="entry name" value="MFP_Cation_Efflux"/>
</dbReference>
<feature type="domain" description="CzcB-like C-terminal circularly permuted SH3-like" evidence="8">
    <location>
        <begin position="349"/>
        <end position="412"/>
    </location>
</feature>
<dbReference type="RefSeq" id="WP_319937466.1">
    <property type="nucleotide sequence ID" value="NZ_CAKLPZ010000001.1"/>
</dbReference>
<dbReference type="Gene3D" id="2.40.30.170">
    <property type="match status" value="1"/>
</dbReference>
<feature type="domain" description="Heavy metal binding" evidence="4">
    <location>
        <begin position="50"/>
        <end position="75"/>
    </location>
</feature>
<organism evidence="9 10">
    <name type="scientific">Neolewinella maritima</name>
    <dbReference type="NCBI Taxonomy" id="1383882"/>
    <lineage>
        <taxon>Bacteria</taxon>
        <taxon>Pseudomonadati</taxon>
        <taxon>Bacteroidota</taxon>
        <taxon>Saprospiria</taxon>
        <taxon>Saprospirales</taxon>
        <taxon>Lewinellaceae</taxon>
        <taxon>Neolewinella</taxon>
    </lineage>
</organism>
<sequence length="598" mass="64290">MKLQTILSIAFALLVGLLGGYILFGGADEHAHTVLSADEQARQTTEHTTWTCSMHPQIQRDEPGDCPICGMDLIPLAAGSSSDPTVLTMTEAAVALARVRTTEVGASSPLSAGAGLGERNLQLTGRLALNQTTATVQSVNYPGRLERLLVTYPGEEVRAGQQIATIYSPELVVAQEELLEAGKLAALSPELLTAARNKLRNFKISEEQIAEVERSGEVITNFPVYAERRGTVLEVRARVGDYVMAGGSLYTLTNLSQLWALFDAYEGDLAQVRVGDRVSFTVASLPERTYTARVAFIDPLVDPQTRTASIRAEVDNRSGRLKPQMFIRGSIAPSAGARSLRQSSADEALAVPKSAVLWTGERSVVYVEVPDAAVPTYQFREVTVGPAAGNTYPVLSGLTAGERVVTNGTFQLDAAAQLNNQFSMMNRDVIVRGRESEEVTALVLPNYRDEAPAAFREQLAAVAAAYLPLKDRLVASQTASPDILQDLRTAISAVDMSLVDGAAHRYWMEQSDALTTHLGGVAGAESVTEQRVQFGFLSQALINTLTAFGATDTLYVQHCPMAFDGAGGNWLSDELPIRNPFYGDAMLTCGSTIDTLSK</sequence>
<accession>A0ABN8F553</accession>
<dbReference type="Pfam" id="PF11827">
    <property type="entry name" value="DUF3347"/>
    <property type="match status" value="1"/>
</dbReference>
<proteinExistence type="inferred from homology"/>
<dbReference type="Proteomes" id="UP000837803">
    <property type="component" value="Unassembled WGS sequence"/>
</dbReference>
<evidence type="ECO:0000259" key="4">
    <source>
        <dbReference type="Pfam" id="PF19335"/>
    </source>
</evidence>
<dbReference type="InterPro" id="IPR058790">
    <property type="entry name" value="BSH_CusB"/>
</dbReference>
<dbReference type="InterPro" id="IPR058791">
    <property type="entry name" value="3HB_CusB"/>
</dbReference>
<dbReference type="Pfam" id="PF25919">
    <property type="entry name" value="BSH_CusB"/>
    <property type="match status" value="1"/>
</dbReference>